<comment type="caution">
    <text evidence="1">The sequence shown here is derived from an EMBL/GenBank/DDBJ whole genome shotgun (WGS) entry which is preliminary data.</text>
</comment>
<proteinExistence type="predicted"/>
<accession>A0ABT0TUP8</accession>
<keyword evidence="2" id="KW-1185">Reference proteome</keyword>
<sequence>MIKQMGQLTQVQNQLQNAAGKTTQFNATLPMKLEVMEKLQGIRYMIKVGNIAMETKSIKDLEIGGKYWAMMGKNTSGSITLSNLIKQPKLLKDENIPLKLSNEAMQQFLQGESPFEVMRGFLTERLGNAESKWEFAFLSHMLMSLKHKVLTLPLHYDDEKKNGFMQLRKKKIANQNALEFYSVFANLGATWGVLYNLDLGTRLDIYVMYESVARILKNNLSELKFIAQTNINVDSTITPLYDFSDSLLDLEG</sequence>
<reference evidence="1" key="1">
    <citation type="submission" date="2022-06" db="EMBL/GenBank/DDBJ databases">
        <title>Helicobacter colisuis sp. nov.</title>
        <authorList>
            <person name="Papic B."/>
            <person name="Gruntar I."/>
        </authorList>
    </citation>
    <scope>NUCLEOTIDE SEQUENCE</scope>
    <source>
        <strain evidence="1">11154-15</strain>
    </source>
</reference>
<evidence type="ECO:0000313" key="1">
    <source>
        <dbReference type="EMBL" id="MCL9819646.1"/>
    </source>
</evidence>
<evidence type="ECO:0000313" key="2">
    <source>
        <dbReference type="Proteomes" id="UP001057522"/>
    </source>
</evidence>
<dbReference type="RefSeq" id="WP_112057231.1">
    <property type="nucleotide sequence ID" value="NZ_JAMOKW010000005.1"/>
</dbReference>
<dbReference type="Proteomes" id="UP001057522">
    <property type="component" value="Unassembled WGS sequence"/>
</dbReference>
<dbReference type="EMBL" id="JAMOKX010000004">
    <property type="protein sequence ID" value="MCL9819646.1"/>
    <property type="molecule type" value="Genomic_DNA"/>
</dbReference>
<gene>
    <name evidence="1" type="ORF">NCR95_05630</name>
</gene>
<organism evidence="1 2">
    <name type="scientific">Helicobacter colisuis</name>
    <dbReference type="NCBI Taxonomy" id="2949739"/>
    <lineage>
        <taxon>Bacteria</taxon>
        <taxon>Pseudomonadati</taxon>
        <taxon>Campylobacterota</taxon>
        <taxon>Epsilonproteobacteria</taxon>
        <taxon>Campylobacterales</taxon>
        <taxon>Helicobacteraceae</taxon>
        <taxon>Helicobacter</taxon>
    </lineage>
</organism>
<protein>
    <submittedName>
        <fullName evidence="1">Uncharacterized protein</fullName>
    </submittedName>
</protein>
<name>A0ABT0TUP8_9HELI</name>